<dbReference type="GO" id="GO:0003676">
    <property type="term" value="F:nucleic acid binding"/>
    <property type="evidence" value="ECO:0007669"/>
    <property type="project" value="InterPro"/>
</dbReference>
<sequence length="625" mass="69279">MSSPPPSFQLGSGTGSRRVPSTLTRPGLRSASASASSNRPPVTSTPFVAAGTGRALPPTTSSPRTFAELSTAHESSTADLHRGAKRSEPDYVQGTDNTVRAGPESAQQAEDRTLGRIEVASARLAHQSQENIAAITKMFQEQLRVMQQQHEERIQAMLAQDRLRRSETSSPTTHAANRLNQSRRSNAARVFLGAEDQTTHEQLPHDRSAVPPHLAPHHDLLNPLATPGRAHLTAGASEGLRPRLFTPAKPRDIGLYEPDKGRDIFSWWRGVIQYQAYSGATEAEVFSGLPGCFSKWPRQWLDELVPRPGTLKEFRNRAFQAFMRDATLVQDDVDHRKFKPDEESLETYLSDKYKLVSELQVAKAMAAGHTDFDNPNPEAARILMTVKDAIQTVHNGLPADWRTLLNVYRQEDDWPAYRSQLLGNERQTREAIAVFSGNAQGRKTREEETPASVKIDTAIQGNGWKSATPSIRTYGQTTPASSDSSARKKDREEHLCYHCHEAGHFKYECPRREEDIKHVRAILATMEDTDHRNIDSHVVKKVRMTTDQPSRPGSSGGDGLVRVARGTHITRDDIDEPARVVHARKAYVSSDVDNSPPLSPIHWKYGGPTITASYTAGYESDSDSD</sequence>
<feature type="compositionally biased region" description="Polar residues" evidence="3">
    <location>
        <begin position="168"/>
        <end position="185"/>
    </location>
</feature>
<comment type="caution">
    <text evidence="5">The sequence shown here is derived from an EMBL/GenBank/DDBJ whole genome shotgun (WGS) entry which is preliminary data.</text>
</comment>
<evidence type="ECO:0000313" key="6">
    <source>
        <dbReference type="Proteomes" id="UP000077684"/>
    </source>
</evidence>
<feature type="compositionally biased region" description="Polar residues" evidence="3">
    <location>
        <begin position="464"/>
        <end position="484"/>
    </location>
</feature>
<keyword evidence="2" id="KW-0862">Zinc</keyword>
<proteinExistence type="predicted"/>
<dbReference type="SUPFAM" id="SSF57756">
    <property type="entry name" value="Retrovirus zinc finger-like domains"/>
    <property type="match status" value="1"/>
</dbReference>
<feature type="region of interest" description="Disordered" evidence="3">
    <location>
        <begin position="464"/>
        <end position="487"/>
    </location>
</feature>
<evidence type="ECO:0000256" key="2">
    <source>
        <dbReference type="PROSITE-ProRule" id="PRU00047"/>
    </source>
</evidence>
<dbReference type="EMBL" id="LWDE02000358">
    <property type="protein sequence ID" value="KAE8248392.1"/>
    <property type="molecule type" value="Genomic_DNA"/>
</dbReference>
<dbReference type="InterPro" id="IPR036875">
    <property type="entry name" value="Znf_CCHC_sf"/>
</dbReference>
<accession>A0A8X7SX46</accession>
<feature type="domain" description="CCHC-type" evidence="4">
    <location>
        <begin position="496"/>
        <end position="511"/>
    </location>
</feature>
<dbReference type="Gene3D" id="4.10.60.10">
    <property type="entry name" value="Zinc finger, CCHC-type"/>
    <property type="match status" value="1"/>
</dbReference>
<reference evidence="5" key="2">
    <citation type="journal article" date="2019" name="IMA Fungus">
        <title>Genome sequencing and comparison of five Tilletia species to identify candidate genes for the detection of regulated species infecting wheat.</title>
        <authorList>
            <person name="Nguyen H.D.T."/>
            <person name="Sultana T."/>
            <person name="Kesanakurti P."/>
            <person name="Hambleton S."/>
        </authorList>
    </citation>
    <scope>NUCLEOTIDE SEQUENCE</scope>
    <source>
        <strain evidence="5">DAOMC 236426</strain>
    </source>
</reference>
<evidence type="ECO:0000259" key="4">
    <source>
        <dbReference type="PROSITE" id="PS50158"/>
    </source>
</evidence>
<reference evidence="5" key="1">
    <citation type="submission" date="2016-04" db="EMBL/GenBank/DDBJ databases">
        <authorList>
            <person name="Nguyen H.D."/>
            <person name="Samba Siva P."/>
            <person name="Cullis J."/>
            <person name="Levesque C.A."/>
            <person name="Hambleton S."/>
        </authorList>
    </citation>
    <scope>NUCLEOTIDE SEQUENCE</scope>
    <source>
        <strain evidence="5">DAOMC 236426</strain>
    </source>
</reference>
<dbReference type="InterPro" id="IPR001878">
    <property type="entry name" value="Znf_CCHC"/>
</dbReference>
<name>A0A8X7SX46_9BASI</name>
<feature type="region of interest" description="Disordered" evidence="3">
    <location>
        <begin position="162"/>
        <end position="185"/>
    </location>
</feature>
<evidence type="ECO:0000313" key="5">
    <source>
        <dbReference type="EMBL" id="KAE8248392.1"/>
    </source>
</evidence>
<keyword evidence="6" id="KW-1185">Reference proteome</keyword>
<evidence type="ECO:0000256" key="1">
    <source>
        <dbReference type="ARBA" id="ARBA00022664"/>
    </source>
</evidence>
<dbReference type="GO" id="GO:0008270">
    <property type="term" value="F:zinc ion binding"/>
    <property type="evidence" value="ECO:0007669"/>
    <property type="project" value="UniProtKB-KW"/>
</dbReference>
<dbReference type="PROSITE" id="PS50158">
    <property type="entry name" value="ZF_CCHC"/>
    <property type="match status" value="1"/>
</dbReference>
<protein>
    <recommendedName>
        <fullName evidence="4">CCHC-type domain-containing protein</fullName>
    </recommendedName>
</protein>
<keyword evidence="1" id="KW-0507">mRNA processing</keyword>
<dbReference type="GO" id="GO:0006397">
    <property type="term" value="P:mRNA processing"/>
    <property type="evidence" value="ECO:0007669"/>
    <property type="project" value="UniProtKB-KW"/>
</dbReference>
<keyword evidence="2" id="KW-0863">Zinc-finger</keyword>
<feature type="region of interest" description="Disordered" evidence="3">
    <location>
        <begin position="1"/>
        <end position="110"/>
    </location>
</feature>
<gene>
    <name evidence="5" type="ORF">A4X06_0g3750</name>
</gene>
<organism evidence="5 6">
    <name type="scientific">Tilletia controversa</name>
    <name type="common">dwarf bunt fungus</name>
    <dbReference type="NCBI Taxonomy" id="13291"/>
    <lineage>
        <taxon>Eukaryota</taxon>
        <taxon>Fungi</taxon>
        <taxon>Dikarya</taxon>
        <taxon>Basidiomycota</taxon>
        <taxon>Ustilaginomycotina</taxon>
        <taxon>Exobasidiomycetes</taxon>
        <taxon>Tilletiales</taxon>
        <taxon>Tilletiaceae</taxon>
        <taxon>Tilletia</taxon>
    </lineage>
</organism>
<dbReference type="Proteomes" id="UP000077684">
    <property type="component" value="Unassembled WGS sequence"/>
</dbReference>
<keyword evidence="2" id="KW-0479">Metal-binding</keyword>
<evidence type="ECO:0000256" key="3">
    <source>
        <dbReference type="SAM" id="MobiDB-lite"/>
    </source>
</evidence>
<feature type="compositionally biased region" description="Basic and acidic residues" evidence="3">
    <location>
        <begin position="79"/>
        <end position="89"/>
    </location>
</feature>
<dbReference type="AlphaFoldDB" id="A0A8X7SX46"/>